<dbReference type="Proteomes" id="UP001652741">
    <property type="component" value="Chromosome ssa10"/>
</dbReference>
<name>A0A1S3KMC2_SALSA</name>
<evidence type="ECO:0000313" key="3">
    <source>
        <dbReference type="RefSeq" id="XP_013979876.1"/>
    </source>
</evidence>
<dbReference type="AlphaFoldDB" id="A0A1S3KMC2"/>
<feature type="compositionally biased region" description="Low complexity" evidence="1">
    <location>
        <begin position="134"/>
        <end position="159"/>
    </location>
</feature>
<evidence type="ECO:0000256" key="1">
    <source>
        <dbReference type="SAM" id="MobiDB-lite"/>
    </source>
</evidence>
<dbReference type="KEGG" id="sasa:106560934"/>
<gene>
    <name evidence="3" type="primary">LOC106560934</name>
</gene>
<feature type="region of interest" description="Disordered" evidence="1">
    <location>
        <begin position="197"/>
        <end position="228"/>
    </location>
</feature>
<feature type="region of interest" description="Disordered" evidence="1">
    <location>
        <begin position="104"/>
        <end position="167"/>
    </location>
</feature>
<proteinExistence type="predicted"/>
<protein>
    <submittedName>
        <fullName evidence="3">Uncharacterized protein isoform X1</fullName>
    </submittedName>
</protein>
<feature type="compositionally biased region" description="Polar residues" evidence="1">
    <location>
        <begin position="197"/>
        <end position="218"/>
    </location>
</feature>
<accession>A0A1S3KMC2</accession>
<dbReference type="GeneID" id="106560934"/>
<organism evidence="2 3">
    <name type="scientific">Salmo salar</name>
    <name type="common">Atlantic salmon</name>
    <dbReference type="NCBI Taxonomy" id="8030"/>
    <lineage>
        <taxon>Eukaryota</taxon>
        <taxon>Metazoa</taxon>
        <taxon>Chordata</taxon>
        <taxon>Craniata</taxon>
        <taxon>Vertebrata</taxon>
        <taxon>Euteleostomi</taxon>
        <taxon>Actinopterygii</taxon>
        <taxon>Neopterygii</taxon>
        <taxon>Teleostei</taxon>
        <taxon>Protacanthopterygii</taxon>
        <taxon>Salmoniformes</taxon>
        <taxon>Salmonidae</taxon>
        <taxon>Salmoninae</taxon>
        <taxon>Salmo</taxon>
    </lineage>
</organism>
<keyword evidence="2" id="KW-1185">Reference proteome</keyword>
<sequence>MWLICYGPTPQQRHAERTRTITTPRTILLTVDVRERQSLTFTRTWPTTGSPGGVEISYLFDSEGHLKSLTCELSCFRRQEDKGSCRALRKVQYCFSSSFPVPAAKPEREATVSPATVSSLAKVHPGNGEPSCNGDQPNGDDPSDGDPSGSDPSGSEPSSVGLDTGQGHHPAACAKVLTLNTGQGHHPAACAMGLTLNTGQSRHSSSGTKGLDTGTTRPVLQPAKGEEK</sequence>
<evidence type="ECO:0000313" key="2">
    <source>
        <dbReference type="Proteomes" id="UP001652741"/>
    </source>
</evidence>
<reference evidence="3" key="1">
    <citation type="submission" date="2025-08" db="UniProtKB">
        <authorList>
            <consortium name="RefSeq"/>
        </authorList>
    </citation>
    <scope>IDENTIFICATION</scope>
</reference>
<dbReference type="RefSeq" id="XP_013979876.1">
    <property type="nucleotide sequence ID" value="XM_014124401.2"/>
</dbReference>